<dbReference type="GO" id="GO:0008017">
    <property type="term" value="F:microtubule binding"/>
    <property type="evidence" value="ECO:0007669"/>
    <property type="project" value="InterPro"/>
</dbReference>
<dbReference type="InterPro" id="IPR016024">
    <property type="entry name" value="ARM-type_fold"/>
</dbReference>
<dbReference type="EMBL" id="JACGCM010002885">
    <property type="protein sequence ID" value="KAF6134238.1"/>
    <property type="molecule type" value="Genomic_DNA"/>
</dbReference>
<accession>A0A7J7KV76</accession>
<feature type="domain" description="TORTIFOLIA1/SINE1-2 N-terminal" evidence="3">
    <location>
        <begin position="18"/>
        <end position="287"/>
    </location>
</feature>
<dbReference type="PANTHER" id="PTHR31355:SF4">
    <property type="entry name" value="TOG DOMAIN-CONTAINING PROTEIN"/>
    <property type="match status" value="1"/>
</dbReference>
<dbReference type="InterPro" id="IPR057600">
    <property type="entry name" value="TORTIFOLIA1/SINE1-2_N"/>
</dbReference>
<feature type="compositionally biased region" description="Polar residues" evidence="1">
    <location>
        <begin position="543"/>
        <end position="567"/>
    </location>
</feature>
<dbReference type="GO" id="GO:0005874">
    <property type="term" value="C:microtubule"/>
    <property type="evidence" value="ECO:0007669"/>
    <property type="project" value="InterPro"/>
</dbReference>
<keyword evidence="2" id="KW-0472">Membrane</keyword>
<dbReference type="PANTHER" id="PTHR31355">
    <property type="entry name" value="MICROTUBULE-ASSOCIATED PROTEIN TORTIFOLIA1"/>
    <property type="match status" value="1"/>
</dbReference>
<evidence type="ECO:0000313" key="4">
    <source>
        <dbReference type="EMBL" id="KAF6134238.1"/>
    </source>
</evidence>
<feature type="region of interest" description="Disordered" evidence="1">
    <location>
        <begin position="543"/>
        <end position="569"/>
    </location>
</feature>
<keyword evidence="2" id="KW-0812">Transmembrane</keyword>
<dbReference type="Proteomes" id="UP000541444">
    <property type="component" value="Unassembled WGS sequence"/>
</dbReference>
<evidence type="ECO:0000256" key="2">
    <source>
        <dbReference type="SAM" id="Phobius"/>
    </source>
</evidence>
<reference evidence="4 5" key="1">
    <citation type="journal article" date="2020" name="IScience">
        <title>Genome Sequencing of the Endangered Kingdonia uniflora (Circaeasteraceae, Ranunculales) Reveals Potential Mechanisms of Evolutionary Specialization.</title>
        <authorList>
            <person name="Sun Y."/>
            <person name="Deng T."/>
            <person name="Zhang A."/>
            <person name="Moore M.J."/>
            <person name="Landis J.B."/>
            <person name="Lin N."/>
            <person name="Zhang H."/>
            <person name="Zhang X."/>
            <person name="Huang J."/>
            <person name="Zhang X."/>
            <person name="Sun H."/>
            <person name="Wang H."/>
        </authorList>
    </citation>
    <scope>NUCLEOTIDE SEQUENCE [LARGE SCALE GENOMIC DNA]</scope>
    <source>
        <strain evidence="4">TB1705</strain>
        <tissue evidence="4">Leaf</tissue>
    </source>
</reference>
<dbReference type="OrthoDB" id="611190at2759"/>
<gene>
    <name evidence="4" type="ORF">GIB67_010037</name>
</gene>
<organism evidence="4 5">
    <name type="scientific">Kingdonia uniflora</name>
    <dbReference type="NCBI Taxonomy" id="39325"/>
    <lineage>
        <taxon>Eukaryota</taxon>
        <taxon>Viridiplantae</taxon>
        <taxon>Streptophyta</taxon>
        <taxon>Embryophyta</taxon>
        <taxon>Tracheophyta</taxon>
        <taxon>Spermatophyta</taxon>
        <taxon>Magnoliopsida</taxon>
        <taxon>Ranunculales</taxon>
        <taxon>Circaeasteraceae</taxon>
        <taxon>Kingdonia</taxon>
    </lineage>
</organism>
<dbReference type="InterPro" id="IPR011989">
    <property type="entry name" value="ARM-like"/>
</dbReference>
<dbReference type="InterPro" id="IPR033337">
    <property type="entry name" value="TORTIFOLIA1/SINE1-2"/>
</dbReference>
<proteinExistence type="predicted"/>
<keyword evidence="2" id="KW-1133">Transmembrane helix</keyword>
<evidence type="ECO:0000259" key="3">
    <source>
        <dbReference type="Pfam" id="PF24714"/>
    </source>
</evidence>
<feature type="transmembrane region" description="Helical" evidence="2">
    <location>
        <begin position="605"/>
        <end position="625"/>
    </location>
</feature>
<feature type="region of interest" description="Disordered" evidence="1">
    <location>
        <begin position="502"/>
        <end position="526"/>
    </location>
</feature>
<evidence type="ECO:0000313" key="5">
    <source>
        <dbReference type="Proteomes" id="UP000541444"/>
    </source>
</evidence>
<comment type="caution">
    <text evidence="4">The sequence shown here is derived from an EMBL/GenBank/DDBJ whole genome shotgun (WGS) entry which is preliminary data.</text>
</comment>
<dbReference type="AlphaFoldDB" id="A0A7J7KV76"/>
<protein>
    <recommendedName>
        <fullName evidence="3">TORTIFOLIA1/SINE1-2 N-terminal domain-containing protein</fullName>
    </recommendedName>
</protein>
<keyword evidence="5" id="KW-1185">Reference proteome</keyword>
<sequence>MGRTISPVIQRQLENLDKDAESRKMAMTVLKSYVKDLDSKAIPYFVAQVSETKDPSPSSVEHTISLYEVLARVHGSKIVPQIDNIMSTIINTLTSSAGSFPLQQACSKVVPAIARYAIDPSTPEDKKKEIIQFLCKPLSDSLLGSQESLAFGAALCLKALVDSDNWRFASDEIVNEVCLRVAGALEEKPTQTNSHMGLAMALAKHNSLIVEAYARSLIRSGLRILNVGVVENNSQKRLSAIQMVNYLMKCLDPRSIFSELGFVIEELEKCHSDQMAFVSGAAFEALQTASALASDKGSRIEKDPSSVMGSNFRRKDYGRRKNLLNGRETSPVSTSPESQTADSFTEYEFFTESPMSTGQISCNFRYDGRSINRKLWKNENGGVDLSLKNGLFSDSGVGNNGSKIYFERSENCENGDYEEDDLGVFSGFVRTTRNSHRTDTPSPQSVSKCFTGALDIRGLGTYMSFTRDSKLFFMFQRRHSQLNLDGINIFTTPRKLFHSLQDQSDVNSDYSENQGRRMRTPASSPIRNFDGVNISRNLNYEVNDNDQSSEVGDSGINGSESVSSTGDNVADVTDGMVMHEVIPNDKVGTQSSNLQPKFRKGTFNLVYSLLLILLAVIISAVFINYQEEESRFVPT</sequence>
<dbReference type="SUPFAM" id="SSF48371">
    <property type="entry name" value="ARM repeat"/>
    <property type="match status" value="1"/>
</dbReference>
<feature type="region of interest" description="Disordered" evidence="1">
    <location>
        <begin position="319"/>
        <end position="341"/>
    </location>
</feature>
<evidence type="ECO:0000256" key="1">
    <source>
        <dbReference type="SAM" id="MobiDB-lite"/>
    </source>
</evidence>
<feature type="compositionally biased region" description="Polar residues" evidence="1">
    <location>
        <begin position="502"/>
        <end position="513"/>
    </location>
</feature>
<dbReference type="Gene3D" id="1.25.10.10">
    <property type="entry name" value="Leucine-rich Repeat Variant"/>
    <property type="match status" value="1"/>
</dbReference>
<feature type="compositionally biased region" description="Polar residues" evidence="1">
    <location>
        <begin position="327"/>
        <end position="341"/>
    </location>
</feature>
<name>A0A7J7KV76_9MAGN</name>
<dbReference type="Pfam" id="PF24714">
    <property type="entry name" value="TOR1L1_N"/>
    <property type="match status" value="1"/>
</dbReference>